<proteinExistence type="predicted"/>
<accession>A0A8S5SQK6</accession>
<reference evidence="1" key="1">
    <citation type="journal article" date="2021" name="Proc. Natl. Acad. Sci. U.S.A.">
        <title>A Catalog of Tens of Thousands of Viruses from Human Metagenomes Reveals Hidden Associations with Chronic Diseases.</title>
        <authorList>
            <person name="Tisza M.J."/>
            <person name="Buck C.B."/>
        </authorList>
    </citation>
    <scope>NUCLEOTIDE SEQUENCE</scope>
    <source>
        <strain evidence="1">Cto3L1</strain>
    </source>
</reference>
<dbReference type="EMBL" id="BK032650">
    <property type="protein sequence ID" value="DAF53281.1"/>
    <property type="molecule type" value="Genomic_DNA"/>
</dbReference>
<name>A0A8S5SQK6_9CAUD</name>
<sequence>MEIINQPIGIPIVTLVNYSKRITVNAISKRV</sequence>
<protein>
    <submittedName>
        <fullName evidence="1">Uncharacterized protein</fullName>
    </submittedName>
</protein>
<organism evidence="1">
    <name type="scientific">Siphoviridae sp. cto3L1</name>
    <dbReference type="NCBI Taxonomy" id="2827942"/>
    <lineage>
        <taxon>Viruses</taxon>
        <taxon>Duplodnaviria</taxon>
        <taxon>Heunggongvirae</taxon>
        <taxon>Uroviricota</taxon>
        <taxon>Caudoviricetes</taxon>
    </lineage>
</organism>
<evidence type="ECO:0000313" key="1">
    <source>
        <dbReference type="EMBL" id="DAF53281.1"/>
    </source>
</evidence>